<dbReference type="EMBL" id="AP024525">
    <property type="protein sequence ID" value="BCT75922.1"/>
    <property type="molecule type" value="Genomic_DNA"/>
</dbReference>
<evidence type="ECO:0000256" key="1">
    <source>
        <dbReference type="SAM" id="MobiDB-lite"/>
    </source>
</evidence>
<feature type="chain" id="PRO_5046764882" description="LysM domain-containing protein" evidence="2">
    <location>
        <begin position="43"/>
        <end position="380"/>
    </location>
</feature>
<dbReference type="PROSITE" id="PS51782">
    <property type="entry name" value="LYSM"/>
    <property type="match status" value="2"/>
</dbReference>
<feature type="region of interest" description="Disordered" evidence="1">
    <location>
        <begin position="115"/>
        <end position="151"/>
    </location>
</feature>
<dbReference type="Gene3D" id="3.10.350.10">
    <property type="entry name" value="LysM domain"/>
    <property type="match status" value="2"/>
</dbReference>
<dbReference type="SUPFAM" id="SSF54106">
    <property type="entry name" value="LysM domain"/>
    <property type="match status" value="2"/>
</dbReference>
<evidence type="ECO:0000259" key="3">
    <source>
        <dbReference type="PROSITE" id="PS51782"/>
    </source>
</evidence>
<organism evidence="4 5">
    <name type="scientific">Sinomonas cyclohexanicum</name>
    <name type="common">Corynebacterium cyclohexanicum</name>
    <dbReference type="NCBI Taxonomy" id="322009"/>
    <lineage>
        <taxon>Bacteria</taxon>
        <taxon>Bacillati</taxon>
        <taxon>Actinomycetota</taxon>
        <taxon>Actinomycetes</taxon>
        <taxon>Micrococcales</taxon>
        <taxon>Micrococcaceae</taxon>
        <taxon>Sinomonas</taxon>
    </lineage>
</organism>
<name>A0ABM7PUU9_SINCY</name>
<evidence type="ECO:0000256" key="2">
    <source>
        <dbReference type="SAM" id="SignalP"/>
    </source>
</evidence>
<sequence>MSTPGANSTPTARPSRPLVAATGAVLPAVALSSLALASPAMAAPAATASAVTAPAHIAALVPTDVAPAVRTPGPTPATHTVRSGETVTAIAAKYGLKVSDVLALNALTPSTIIRPGQRLRLTGEPTAQPGSTPSPAAAPAPAPAQTSGSYTIRPGDTLYGISARLKVPLGDLLAANRLSLTSVIYSGRTLVVPAAPAVTPAASVTQASPAPAAPATAELLVGDTFLGYTYPQATVASANENKRLLNAAPVPSRDEMKRIIADTARQMGVDPALALAFAYQESGFSQRAVSPANAIGAMQLVPSSGQWASDLLGRRLNLLDPRDNAAAGIAIIGALVRTSNDEDTAIAGYYQGQYSVAKHGLYDDTKAYVAAVKAHKETFR</sequence>
<feature type="signal peptide" evidence="2">
    <location>
        <begin position="1"/>
        <end position="42"/>
    </location>
</feature>
<dbReference type="InterPro" id="IPR036779">
    <property type="entry name" value="LysM_dom_sf"/>
</dbReference>
<proteinExistence type="predicted"/>
<dbReference type="PANTHER" id="PTHR33734">
    <property type="entry name" value="LYSM DOMAIN-CONTAINING GPI-ANCHORED PROTEIN 2"/>
    <property type="match status" value="1"/>
</dbReference>
<accession>A0ABM7PUU9</accession>
<dbReference type="SMART" id="SM00257">
    <property type="entry name" value="LysM"/>
    <property type="match status" value="2"/>
</dbReference>
<evidence type="ECO:0000313" key="5">
    <source>
        <dbReference type="Proteomes" id="UP001319861"/>
    </source>
</evidence>
<dbReference type="InterPro" id="IPR018392">
    <property type="entry name" value="LysM"/>
</dbReference>
<keyword evidence="2" id="KW-0732">Signal</keyword>
<dbReference type="CDD" id="cd00118">
    <property type="entry name" value="LysM"/>
    <property type="match status" value="2"/>
</dbReference>
<evidence type="ECO:0000313" key="4">
    <source>
        <dbReference type="EMBL" id="BCT75922.1"/>
    </source>
</evidence>
<keyword evidence="5" id="KW-1185">Reference proteome</keyword>
<dbReference type="Pfam" id="PF01464">
    <property type="entry name" value="SLT"/>
    <property type="match status" value="1"/>
</dbReference>
<dbReference type="RefSeq" id="WP_229232596.1">
    <property type="nucleotide sequence ID" value="NZ_AP024525.1"/>
</dbReference>
<dbReference type="Pfam" id="PF01476">
    <property type="entry name" value="LysM"/>
    <property type="match status" value="2"/>
</dbReference>
<feature type="compositionally biased region" description="Low complexity" evidence="1">
    <location>
        <begin position="125"/>
        <end position="135"/>
    </location>
</feature>
<protein>
    <recommendedName>
        <fullName evidence="3">LysM domain-containing protein</fullName>
    </recommendedName>
</protein>
<dbReference type="Gene3D" id="1.10.530.10">
    <property type="match status" value="1"/>
</dbReference>
<feature type="domain" description="LysM" evidence="3">
    <location>
        <begin position="148"/>
        <end position="192"/>
    </location>
</feature>
<dbReference type="InterPro" id="IPR008258">
    <property type="entry name" value="Transglycosylase_SLT_dom_1"/>
</dbReference>
<reference evidence="4 5" key="1">
    <citation type="journal article" date="2021" name="J. Biosci. Bioeng.">
        <title>Identification and characterization of a chc gene cluster responsible for the aromatization pathway of cyclohexanecarboxylate degradation in Sinomonas cyclohexanicum ATCC 51369.</title>
        <authorList>
            <person name="Yamamoto T."/>
            <person name="Hasegawa Y."/>
            <person name="Lau P.C.K."/>
            <person name="Iwaki H."/>
        </authorList>
    </citation>
    <scope>NUCLEOTIDE SEQUENCE [LARGE SCALE GENOMIC DNA]</scope>
    <source>
        <strain evidence="4 5">ATCC 51369</strain>
    </source>
</reference>
<dbReference type="PANTHER" id="PTHR33734:SF22">
    <property type="entry name" value="MEMBRANE-BOUND LYTIC MUREIN TRANSGLYCOSYLASE D"/>
    <property type="match status" value="1"/>
</dbReference>
<feature type="domain" description="LysM" evidence="3">
    <location>
        <begin position="77"/>
        <end position="121"/>
    </location>
</feature>
<dbReference type="SUPFAM" id="SSF53955">
    <property type="entry name" value="Lysozyme-like"/>
    <property type="match status" value="1"/>
</dbReference>
<dbReference type="Proteomes" id="UP001319861">
    <property type="component" value="Chromosome"/>
</dbReference>
<dbReference type="InterPro" id="IPR023346">
    <property type="entry name" value="Lysozyme-like_dom_sf"/>
</dbReference>
<gene>
    <name evidence="4" type="ORF">SCMU_17640</name>
</gene>